<dbReference type="Proteomes" id="UP000494120">
    <property type="component" value="Unassembled WGS sequence"/>
</dbReference>
<evidence type="ECO:0008006" key="3">
    <source>
        <dbReference type="Google" id="ProtNLM"/>
    </source>
</evidence>
<evidence type="ECO:0000313" key="2">
    <source>
        <dbReference type="Proteomes" id="UP000494120"/>
    </source>
</evidence>
<gene>
    <name evidence="1" type="ORF">BLA17378_04503</name>
</gene>
<keyword evidence="2" id="KW-1185">Reference proteome</keyword>
<reference evidence="1 2" key="1">
    <citation type="submission" date="2019-09" db="EMBL/GenBank/DDBJ databases">
        <authorList>
            <person name="Depoorter E."/>
        </authorList>
    </citation>
    <scope>NUCLEOTIDE SEQUENCE [LARGE SCALE GENOMIC DNA]</scope>
    <source>
        <strain evidence="1 2">R-17378</strain>
    </source>
</reference>
<evidence type="ECO:0000313" key="1">
    <source>
        <dbReference type="EMBL" id="VWC89984.1"/>
    </source>
</evidence>
<dbReference type="EMBL" id="CABVQG010000016">
    <property type="protein sequence ID" value="VWC89984.1"/>
    <property type="molecule type" value="Genomic_DNA"/>
</dbReference>
<proteinExistence type="predicted"/>
<dbReference type="RefSeq" id="WP_174958555.1">
    <property type="nucleotide sequence ID" value="NZ_CABVQG010000016.1"/>
</dbReference>
<accession>A0ABY6XVJ7</accession>
<organism evidence="1 2">
    <name type="scientific">Burkholderia aenigmatica</name>
    <dbReference type="NCBI Taxonomy" id="2015348"/>
    <lineage>
        <taxon>Bacteria</taxon>
        <taxon>Pseudomonadati</taxon>
        <taxon>Pseudomonadota</taxon>
        <taxon>Betaproteobacteria</taxon>
        <taxon>Burkholderiales</taxon>
        <taxon>Burkholderiaceae</taxon>
        <taxon>Burkholderia</taxon>
        <taxon>Burkholderia cepacia complex</taxon>
    </lineage>
</organism>
<comment type="caution">
    <text evidence="1">The sequence shown here is derived from an EMBL/GenBank/DDBJ whole genome shotgun (WGS) entry which is preliminary data.</text>
</comment>
<protein>
    <recommendedName>
        <fullName evidence="3">DUF2184 domain-containing protein</fullName>
    </recommendedName>
</protein>
<name>A0ABY6XVJ7_9BURK</name>
<sequence>MAKQPYDMALQEQRAAMDYHRRVWGIDFPEAQVFCRPEWKRDLSLAMDAQPALVTVPNSGIPAYLTYFTDPDVLRILTAPNEAAEIFGEEQKGDFTSTALIFPVVERTYEISSYGDYNANGRAGLNTNFPERQPYLYQTICEYGELEIERAGLAKIGFVAEQKEAAIDGLNKFQNLAYFRGVAGLANYGALTDPSLPAALTPAPKAWGGTAWMNGSIVAATANEIFADIQAGVIQLINQSAGRINTKSKLVLALSPAREGALTATNSFNVNVSDLLKKNFPNMEIKTAIQYGALTAQNPQGNALGEMMQIYCPDASGQKSGYCSFNSKLRAGPVIRDLSSYKQKLSQGVNGFILRQPYAIASTIGI</sequence>